<dbReference type="AlphaFoldDB" id="A0A0D8ICB9"/>
<gene>
    <name evidence="1" type="ORF">CACET_c15700</name>
</gene>
<protein>
    <submittedName>
        <fullName evidence="1">Phage tail protein X</fullName>
    </submittedName>
</protein>
<dbReference type="Pfam" id="PF05489">
    <property type="entry name" value="Phage_tail_X"/>
    <property type="match status" value="1"/>
</dbReference>
<sequence length="74" mass="8510">MEKYITVLGDTWDMIAYRVYGDETYARDLIKANPKHIYTVIFSGGIELNVPAVEKRELISMLPPWKRGNEYAGT</sequence>
<evidence type="ECO:0000313" key="2">
    <source>
        <dbReference type="Proteomes" id="UP000035704"/>
    </source>
</evidence>
<accession>A0A0D8ICB9</accession>
<dbReference type="RefSeq" id="WP_044823769.1">
    <property type="nucleotide sequence ID" value="NZ_CP009687.1"/>
</dbReference>
<proteinExistence type="predicted"/>
<evidence type="ECO:0000313" key="1">
    <source>
        <dbReference type="EMBL" id="AKL95019.1"/>
    </source>
</evidence>
<dbReference type="PATRIC" id="fig|84022.5.peg.3024"/>
<dbReference type="KEGG" id="cace:CACET_c15700"/>
<reference evidence="1 2" key="1">
    <citation type="submission" date="2014-10" db="EMBL/GenBank/DDBJ databases">
        <title>Genome sequence of Clostridium aceticum DSM 1496.</title>
        <authorList>
            <person name="Poehlein A."/>
            <person name="Schiel-Bengelsdorf B."/>
            <person name="Gottschalk G."/>
            <person name="Duerre P."/>
            <person name="Daniel R."/>
        </authorList>
    </citation>
    <scope>NUCLEOTIDE SEQUENCE [LARGE SCALE GENOMIC DNA]</scope>
    <source>
        <strain evidence="1 2">DSM 1496</strain>
    </source>
</reference>
<dbReference type="Proteomes" id="UP000035704">
    <property type="component" value="Chromosome"/>
</dbReference>
<dbReference type="OrthoDB" id="2941457at2"/>
<keyword evidence="2" id="KW-1185">Reference proteome</keyword>
<dbReference type="InterPro" id="IPR008861">
    <property type="entry name" value="GpX-like"/>
</dbReference>
<dbReference type="EMBL" id="CP009687">
    <property type="protein sequence ID" value="AKL95019.1"/>
    <property type="molecule type" value="Genomic_DNA"/>
</dbReference>
<name>A0A0D8ICB9_9CLOT</name>
<dbReference type="STRING" id="84022.CACET_c15700"/>
<organism evidence="1 2">
    <name type="scientific">Clostridium aceticum</name>
    <dbReference type="NCBI Taxonomy" id="84022"/>
    <lineage>
        <taxon>Bacteria</taxon>
        <taxon>Bacillati</taxon>
        <taxon>Bacillota</taxon>
        <taxon>Clostridia</taxon>
        <taxon>Eubacteriales</taxon>
        <taxon>Clostridiaceae</taxon>
        <taxon>Clostridium</taxon>
    </lineage>
</organism>